<dbReference type="AlphaFoldDB" id="A0A0D9Y3B1"/>
<dbReference type="Proteomes" id="UP000026961">
    <property type="component" value="Chromosome 1"/>
</dbReference>
<keyword evidence="2" id="KW-1185">Reference proteome</keyword>
<reference evidence="1" key="2">
    <citation type="submission" date="2015-04" db="UniProtKB">
        <authorList>
            <consortium name="EnsemblPlants"/>
        </authorList>
    </citation>
    <scope>IDENTIFICATION</scope>
</reference>
<dbReference type="Gramene" id="OGLUM01G03550.1">
    <property type="protein sequence ID" value="OGLUM01G03550.1"/>
    <property type="gene ID" value="OGLUM01G03550"/>
</dbReference>
<sequence>MQGSGVVVALLKNGYEAVYAAVEQHLLFAQTAAIMELYNHFVSLLMEIERC</sequence>
<reference evidence="1" key="1">
    <citation type="submission" date="2013-08" db="EMBL/GenBank/DDBJ databases">
        <title>Oryza genome evolution.</title>
        <authorList>
            <person name="Wing R.A."/>
            <person name="Panaud O."/>
            <person name="Oliveira A.C."/>
        </authorList>
    </citation>
    <scope>NUCLEOTIDE SEQUENCE</scope>
</reference>
<dbReference type="EnsemblPlants" id="OGLUM01G03550.1">
    <property type="protein sequence ID" value="OGLUM01G03550.1"/>
    <property type="gene ID" value="OGLUM01G03550"/>
</dbReference>
<dbReference type="STRING" id="40148.A0A0D9Y3B1"/>
<accession>A0A0D9Y3B1</accession>
<name>A0A0D9Y3B1_9ORYZ</name>
<proteinExistence type="predicted"/>
<protein>
    <submittedName>
        <fullName evidence="1">Uncharacterized protein</fullName>
    </submittedName>
</protein>
<organism evidence="1">
    <name type="scientific">Oryza glumipatula</name>
    <dbReference type="NCBI Taxonomy" id="40148"/>
    <lineage>
        <taxon>Eukaryota</taxon>
        <taxon>Viridiplantae</taxon>
        <taxon>Streptophyta</taxon>
        <taxon>Embryophyta</taxon>
        <taxon>Tracheophyta</taxon>
        <taxon>Spermatophyta</taxon>
        <taxon>Magnoliopsida</taxon>
        <taxon>Liliopsida</taxon>
        <taxon>Poales</taxon>
        <taxon>Poaceae</taxon>
        <taxon>BOP clade</taxon>
        <taxon>Oryzoideae</taxon>
        <taxon>Oryzeae</taxon>
        <taxon>Oryzinae</taxon>
        <taxon>Oryza</taxon>
    </lineage>
</organism>
<evidence type="ECO:0000313" key="1">
    <source>
        <dbReference type="EnsemblPlants" id="OGLUM01G03550.1"/>
    </source>
</evidence>
<evidence type="ECO:0000313" key="2">
    <source>
        <dbReference type="Proteomes" id="UP000026961"/>
    </source>
</evidence>
<dbReference type="HOGENOM" id="CLU_3109632_0_0_1"/>
<reference evidence="1" key="3">
    <citation type="submission" date="2018-05" db="EMBL/GenBank/DDBJ databases">
        <title>OgluRS3 (Oryza glumaepatula Reference Sequence Version 3).</title>
        <authorList>
            <person name="Zhang J."/>
            <person name="Kudrna D."/>
            <person name="Lee S."/>
            <person name="Talag J."/>
            <person name="Welchert J."/>
            <person name="Wing R.A."/>
        </authorList>
    </citation>
    <scope>NUCLEOTIDE SEQUENCE [LARGE SCALE GENOMIC DNA]</scope>
</reference>